<evidence type="ECO:0000313" key="2">
    <source>
        <dbReference type="EMBL" id="PPR03509.1"/>
    </source>
</evidence>
<keyword evidence="3" id="KW-1185">Reference proteome</keyword>
<dbReference type="InterPro" id="IPR036873">
    <property type="entry name" value="Rhodanese-like_dom_sf"/>
</dbReference>
<dbReference type="EMBL" id="NHTK01001059">
    <property type="protein sequence ID" value="PPR03509.1"/>
    <property type="molecule type" value="Genomic_DNA"/>
</dbReference>
<dbReference type="PROSITE" id="PS50206">
    <property type="entry name" value="RHODANESE_3"/>
    <property type="match status" value="1"/>
</dbReference>
<dbReference type="OrthoDB" id="102559at2759"/>
<dbReference type="InParanoid" id="A0A409YKA1"/>
<dbReference type="STRING" id="181874.A0A409YKA1"/>
<dbReference type="FunCoup" id="A0A409YKA1">
    <property type="interactions" value="247"/>
</dbReference>
<dbReference type="InterPro" id="IPR001763">
    <property type="entry name" value="Rhodanese-like_dom"/>
</dbReference>
<proteinExistence type="predicted"/>
<feature type="domain" description="Rhodanese" evidence="1">
    <location>
        <begin position="23"/>
        <end position="123"/>
    </location>
</feature>
<name>A0A409YKA1_9AGAR</name>
<evidence type="ECO:0000259" key="1">
    <source>
        <dbReference type="PROSITE" id="PS50206"/>
    </source>
</evidence>
<dbReference type="PANTHER" id="PTHR10828">
    <property type="entry name" value="M-PHASE INDUCER PHOSPHATASE DUAL SPECIFICITY PHOSPHATASE CDC25"/>
    <property type="match status" value="1"/>
</dbReference>
<dbReference type="PANTHER" id="PTHR10828:SF38">
    <property type="entry name" value="ARSENICAL-RESISTANCE PROTEIN 2-RELATED"/>
    <property type="match status" value="1"/>
</dbReference>
<dbReference type="SUPFAM" id="SSF52821">
    <property type="entry name" value="Rhodanese/Cell cycle control phosphatase"/>
    <property type="match status" value="1"/>
</dbReference>
<organism evidence="2 3">
    <name type="scientific">Panaeolus cyanescens</name>
    <dbReference type="NCBI Taxonomy" id="181874"/>
    <lineage>
        <taxon>Eukaryota</taxon>
        <taxon>Fungi</taxon>
        <taxon>Dikarya</taxon>
        <taxon>Basidiomycota</taxon>
        <taxon>Agaricomycotina</taxon>
        <taxon>Agaricomycetes</taxon>
        <taxon>Agaricomycetidae</taxon>
        <taxon>Agaricales</taxon>
        <taxon>Agaricineae</taxon>
        <taxon>Galeropsidaceae</taxon>
        <taxon>Panaeolus</taxon>
    </lineage>
</organism>
<accession>A0A409YKA1</accession>
<reference evidence="2 3" key="1">
    <citation type="journal article" date="2018" name="Evol. Lett.">
        <title>Horizontal gene cluster transfer increased hallucinogenic mushroom diversity.</title>
        <authorList>
            <person name="Reynolds H.T."/>
            <person name="Vijayakumar V."/>
            <person name="Gluck-Thaler E."/>
            <person name="Korotkin H.B."/>
            <person name="Matheny P.B."/>
            <person name="Slot J.C."/>
        </authorList>
    </citation>
    <scope>NUCLEOTIDE SEQUENCE [LARGE SCALE GENOMIC DNA]</scope>
    <source>
        <strain evidence="2 3">2629</strain>
    </source>
</reference>
<dbReference type="Gene3D" id="3.40.250.10">
    <property type="entry name" value="Rhodanese-like domain"/>
    <property type="match status" value="1"/>
</dbReference>
<sequence length="136" mass="15686">MTQTLRYMNRDELAELIKSDKVAKKDYVVVDVRDDDYVGGNIKGCINQPASEFLMTVDGLVSKTKDVPLVIFHCALSQVRGPKSARIYAETRQNILDKDIDHEVVVLRDGFTEFQAKYRNDPELVENWDKDFWVTE</sequence>
<dbReference type="Proteomes" id="UP000284842">
    <property type="component" value="Unassembled WGS sequence"/>
</dbReference>
<dbReference type="Pfam" id="PF00581">
    <property type="entry name" value="Rhodanese"/>
    <property type="match status" value="1"/>
</dbReference>
<evidence type="ECO:0000313" key="3">
    <source>
        <dbReference type="Proteomes" id="UP000284842"/>
    </source>
</evidence>
<gene>
    <name evidence="2" type="ORF">CVT24_006997</name>
</gene>
<protein>
    <recommendedName>
        <fullName evidence="1">Rhodanese domain-containing protein</fullName>
    </recommendedName>
</protein>
<comment type="caution">
    <text evidence="2">The sequence shown here is derived from an EMBL/GenBank/DDBJ whole genome shotgun (WGS) entry which is preliminary data.</text>
</comment>
<dbReference type="SMART" id="SM00450">
    <property type="entry name" value="RHOD"/>
    <property type="match status" value="1"/>
</dbReference>
<dbReference type="GO" id="GO:0005634">
    <property type="term" value="C:nucleus"/>
    <property type="evidence" value="ECO:0007669"/>
    <property type="project" value="TreeGrafter"/>
</dbReference>
<dbReference type="GO" id="GO:0004725">
    <property type="term" value="F:protein tyrosine phosphatase activity"/>
    <property type="evidence" value="ECO:0007669"/>
    <property type="project" value="TreeGrafter"/>
</dbReference>
<dbReference type="GO" id="GO:0005737">
    <property type="term" value="C:cytoplasm"/>
    <property type="evidence" value="ECO:0007669"/>
    <property type="project" value="TreeGrafter"/>
</dbReference>
<dbReference type="AlphaFoldDB" id="A0A409YKA1"/>